<gene>
    <name evidence="1" type="ORF">H7K45_22405</name>
</gene>
<dbReference type="SUPFAM" id="SSF52980">
    <property type="entry name" value="Restriction endonuclease-like"/>
    <property type="match status" value="1"/>
</dbReference>
<evidence type="ECO:0008006" key="3">
    <source>
        <dbReference type="Google" id="ProtNLM"/>
    </source>
</evidence>
<dbReference type="RefSeq" id="WP_263998192.1">
    <property type="nucleotide sequence ID" value="NZ_JACKVK010000011.1"/>
</dbReference>
<comment type="caution">
    <text evidence="1">The sequence shown here is derived from an EMBL/GenBank/DDBJ whole genome shotgun (WGS) entry which is preliminary data.</text>
</comment>
<proteinExistence type="predicted"/>
<sequence length="279" mass="30608">MGAPFVGSEAVAAGRLTAYQLRSTCTPIHRDVYIPRGAEPTAVTRARAAWLWSGRAGIVAGQSAAAVHGAKWVDDRAPAELLYGNRRPPGGITTWSDRVADDETSRRDGILVTTPARTALDIACRYPRRRAVAAVDALLRATRVPVADVESLAARHGGRRGIRAARNVLNLVDAGAESPQETRVRLVLVAAGFPRPETQIPVYDQWGRLVAVVDMGWRELKVAVDYEGSHHRMSRRQFDRDIRRQADLNELGWDDVRITAEDSDGAIIGRVGRALRRRA</sequence>
<reference evidence="1" key="2">
    <citation type="journal article" date="2022" name="BMC Genomics">
        <title>Comparative genome analysis of mycobacteria focusing on tRNA and non-coding RNA.</title>
        <authorList>
            <person name="Behra P.R.K."/>
            <person name="Pettersson B.M.F."/>
            <person name="Ramesh M."/>
            <person name="Das S."/>
            <person name="Dasgupta S."/>
            <person name="Kirsebom L.A."/>
        </authorList>
    </citation>
    <scope>NUCLEOTIDE SEQUENCE</scope>
    <source>
        <strain evidence="1">DSM 44838</strain>
    </source>
</reference>
<reference evidence="1" key="1">
    <citation type="submission" date="2020-07" db="EMBL/GenBank/DDBJ databases">
        <authorList>
            <person name="Pettersson B.M.F."/>
            <person name="Behra P.R.K."/>
            <person name="Ramesh M."/>
            <person name="Das S."/>
            <person name="Dasgupta S."/>
            <person name="Kirsebom L.A."/>
        </authorList>
    </citation>
    <scope>NUCLEOTIDE SEQUENCE</scope>
    <source>
        <strain evidence="1">DSM 44838</strain>
    </source>
</reference>
<dbReference type="Proteomes" id="UP001141629">
    <property type="component" value="Unassembled WGS sequence"/>
</dbReference>
<dbReference type="InterPro" id="IPR011335">
    <property type="entry name" value="Restrct_endonuc-II-like"/>
</dbReference>
<protein>
    <recommendedName>
        <fullName evidence="3">DUF559 domain-containing protein</fullName>
    </recommendedName>
</protein>
<evidence type="ECO:0000313" key="1">
    <source>
        <dbReference type="EMBL" id="MCV7423309.1"/>
    </source>
</evidence>
<dbReference type="EMBL" id="JACKVK010000011">
    <property type="protein sequence ID" value="MCV7423309.1"/>
    <property type="molecule type" value="Genomic_DNA"/>
</dbReference>
<keyword evidence="2" id="KW-1185">Reference proteome</keyword>
<accession>A0A9X2Z6W3</accession>
<dbReference type="AlphaFoldDB" id="A0A9X2Z6W3"/>
<name>A0A9X2Z6W3_9MYCO</name>
<organism evidence="1 2">
    <name type="scientific">Mycobacterium yunnanensis</name>
    <dbReference type="NCBI Taxonomy" id="368477"/>
    <lineage>
        <taxon>Bacteria</taxon>
        <taxon>Bacillati</taxon>
        <taxon>Actinomycetota</taxon>
        <taxon>Actinomycetes</taxon>
        <taxon>Mycobacteriales</taxon>
        <taxon>Mycobacteriaceae</taxon>
        <taxon>Mycobacterium</taxon>
    </lineage>
</organism>
<evidence type="ECO:0000313" key="2">
    <source>
        <dbReference type="Proteomes" id="UP001141629"/>
    </source>
</evidence>